<dbReference type="EMBL" id="JANSHE010007737">
    <property type="protein sequence ID" value="KAJ2956868.1"/>
    <property type="molecule type" value="Genomic_DNA"/>
</dbReference>
<name>A0ACC1MC46_9APHY</name>
<evidence type="ECO:0000313" key="1">
    <source>
        <dbReference type="EMBL" id="KAJ2956868.1"/>
    </source>
</evidence>
<accession>A0ACC1MC46</accession>
<comment type="caution">
    <text evidence="1">The sequence shown here is derived from an EMBL/GenBank/DDBJ whole genome shotgun (WGS) entry which is preliminary data.</text>
</comment>
<gene>
    <name evidence="1" type="ORF">NUW54_g14639</name>
</gene>
<proteinExistence type="predicted"/>
<reference evidence="1" key="1">
    <citation type="submission" date="2022-08" db="EMBL/GenBank/DDBJ databases">
        <title>Genome Sequence of Pycnoporus sanguineus.</title>
        <authorList>
            <person name="Buettner E."/>
        </authorList>
    </citation>
    <scope>NUCLEOTIDE SEQUENCE</scope>
    <source>
        <strain evidence="1">CG-C14</strain>
    </source>
</reference>
<evidence type="ECO:0000313" key="2">
    <source>
        <dbReference type="Proteomes" id="UP001144978"/>
    </source>
</evidence>
<protein>
    <submittedName>
        <fullName evidence="1">Uncharacterized protein</fullName>
    </submittedName>
</protein>
<sequence length="248" mass="27080">MRGFGVEIPEEEEPPEGEDEEGPAPAPEDAQDEAATESVVADTSMASAETETDMEVEQDGLSTVAQSRMHSRHVSKLSVALSLRSVGGMAEPGTILEDEIVPARSPSGELEIEDVDPDQEAVGEWTGSEDLQTAETSDDESIGEYSNPSDEERARQERMHRRMLRRVKQVKQELEIPRRIPNFPRPPSLPVPVPADMGLNPDDDIISNPIQPQRDRSSSTPAPALAQWLAVLCADRPRPRACALSTPV</sequence>
<organism evidence="1 2">
    <name type="scientific">Trametes sanguinea</name>
    <dbReference type="NCBI Taxonomy" id="158606"/>
    <lineage>
        <taxon>Eukaryota</taxon>
        <taxon>Fungi</taxon>
        <taxon>Dikarya</taxon>
        <taxon>Basidiomycota</taxon>
        <taxon>Agaricomycotina</taxon>
        <taxon>Agaricomycetes</taxon>
        <taxon>Polyporales</taxon>
        <taxon>Polyporaceae</taxon>
        <taxon>Trametes</taxon>
    </lineage>
</organism>
<dbReference type="Proteomes" id="UP001144978">
    <property type="component" value="Unassembled WGS sequence"/>
</dbReference>
<keyword evidence="2" id="KW-1185">Reference proteome</keyword>